<name>A0A0D6PW67_KOMEU</name>
<dbReference type="EMBL" id="BANI01000017">
    <property type="protein sequence ID" value="GAN95258.1"/>
    <property type="molecule type" value="Genomic_DNA"/>
</dbReference>
<gene>
    <name evidence="2" type="ORF">Geu3261_0017_024</name>
</gene>
<dbReference type="AlphaFoldDB" id="A0A0D6PW67"/>
<sequence length="91" mass="9393">MTTDRTEDRTRLTRNRIAGIVIACLVSYPVACFVMMDIAGMSGGNATVQLGQIIALAGLPVMIVLCFSAYAGLLSVCAAGCVAIIVGLLVS</sequence>
<evidence type="ECO:0000256" key="1">
    <source>
        <dbReference type="SAM" id="Phobius"/>
    </source>
</evidence>
<feature type="transmembrane region" description="Helical" evidence="1">
    <location>
        <begin position="61"/>
        <end position="90"/>
    </location>
</feature>
<evidence type="ECO:0000313" key="3">
    <source>
        <dbReference type="Proteomes" id="UP000032675"/>
    </source>
</evidence>
<evidence type="ECO:0000313" key="2">
    <source>
        <dbReference type="EMBL" id="GAN95258.1"/>
    </source>
</evidence>
<organism evidence="2 3">
    <name type="scientific">Komagataeibacter europaeus NBRC 3261</name>
    <dbReference type="NCBI Taxonomy" id="1234669"/>
    <lineage>
        <taxon>Bacteria</taxon>
        <taxon>Pseudomonadati</taxon>
        <taxon>Pseudomonadota</taxon>
        <taxon>Alphaproteobacteria</taxon>
        <taxon>Acetobacterales</taxon>
        <taxon>Acetobacteraceae</taxon>
        <taxon>Komagataeibacter</taxon>
    </lineage>
</organism>
<comment type="caution">
    <text evidence="2">The sequence shown here is derived from an EMBL/GenBank/DDBJ whole genome shotgun (WGS) entry which is preliminary data.</text>
</comment>
<accession>A0A0D6PW67</accession>
<keyword evidence="1" id="KW-0472">Membrane</keyword>
<feature type="transmembrane region" description="Helical" evidence="1">
    <location>
        <begin position="20"/>
        <end position="41"/>
    </location>
</feature>
<protein>
    <submittedName>
        <fullName evidence="2">Uncharacterized protein</fullName>
    </submittedName>
</protein>
<proteinExistence type="predicted"/>
<keyword evidence="1" id="KW-1133">Transmembrane helix</keyword>
<dbReference type="Proteomes" id="UP000032675">
    <property type="component" value="Unassembled WGS sequence"/>
</dbReference>
<dbReference type="RefSeq" id="WP_148425008.1">
    <property type="nucleotide sequence ID" value="NZ_BANI01000017.1"/>
</dbReference>
<reference evidence="2 3" key="1">
    <citation type="submission" date="2012-11" db="EMBL/GenBank/DDBJ databases">
        <title>Whole genome sequence of Gluconacetobacter europaeus NBRC3261.</title>
        <authorList>
            <person name="Azuma Y."/>
            <person name="Higashiura N."/>
            <person name="Hirakawa H."/>
            <person name="Matsushita K."/>
        </authorList>
    </citation>
    <scope>NUCLEOTIDE SEQUENCE [LARGE SCALE GENOMIC DNA]</scope>
    <source>
        <strain evidence="2 3">NBRC 3261</strain>
    </source>
</reference>
<keyword evidence="1" id="KW-0812">Transmembrane</keyword>